<feature type="signal peptide" evidence="5">
    <location>
        <begin position="1"/>
        <end position="26"/>
    </location>
</feature>
<comment type="similarity">
    <text evidence="1">Belongs to the metallo-beta-lactamase superfamily.</text>
</comment>
<dbReference type="SMART" id="SM00849">
    <property type="entry name" value="Lactamase_B"/>
    <property type="match status" value="1"/>
</dbReference>
<accession>A0A1X7GTT5</accession>
<gene>
    <name evidence="7" type="ORF">SAMN06295910_2265</name>
</gene>
<dbReference type="CDD" id="cd07729">
    <property type="entry name" value="AHL_lactonase_MBL-fold"/>
    <property type="match status" value="1"/>
</dbReference>
<dbReference type="SUPFAM" id="SSF56281">
    <property type="entry name" value="Metallo-hydrolase/oxidoreductase"/>
    <property type="match status" value="1"/>
</dbReference>
<evidence type="ECO:0000313" key="8">
    <source>
        <dbReference type="Proteomes" id="UP000192934"/>
    </source>
</evidence>
<evidence type="ECO:0000256" key="1">
    <source>
        <dbReference type="ARBA" id="ARBA00007749"/>
    </source>
</evidence>
<dbReference type="InterPro" id="IPR036866">
    <property type="entry name" value="RibonucZ/Hydroxyglut_hydro"/>
</dbReference>
<feature type="domain" description="Metallo-beta-lactamase" evidence="6">
    <location>
        <begin position="61"/>
        <end position="254"/>
    </location>
</feature>
<sequence length="270" mass="29279">MRVGMIAAATAAWLALAGMQAPPKTAAPLELYRLDCGSIAIKDLDTFSDTYLYPGQKKTLTASCYLIRSGDRLLLWDTGLKKSAEDDFGTMTLKQRIVPQLARIGVKPDAITHVGISHYHFDHIGQAADFPKATLLIGKKDYAVAKAYPPITKLLGPWTSGGGKVEEVEGDKDVFGDGRVTILSMPGHTEGHQALLVRLASGPVLLSGDQYHFTEQVANRGVPSFNTDRSQTLASMDRFDRVAKNLKAKVVIQHEPADIAKLPAFPQPAK</sequence>
<feature type="chain" id="PRO_5013140936" evidence="5">
    <location>
        <begin position="27"/>
        <end position="270"/>
    </location>
</feature>
<dbReference type="PANTHER" id="PTHR42978">
    <property type="entry name" value="QUORUM-QUENCHING LACTONASE YTNP-RELATED-RELATED"/>
    <property type="match status" value="1"/>
</dbReference>
<dbReference type="GO" id="GO:0046872">
    <property type="term" value="F:metal ion binding"/>
    <property type="evidence" value="ECO:0007669"/>
    <property type="project" value="UniProtKB-KW"/>
</dbReference>
<keyword evidence="8" id="KW-1185">Reference proteome</keyword>
<dbReference type="EMBL" id="LT840185">
    <property type="protein sequence ID" value="SMF74622.1"/>
    <property type="molecule type" value="Genomic_DNA"/>
</dbReference>
<dbReference type="AlphaFoldDB" id="A0A1X7GTT5"/>
<evidence type="ECO:0000256" key="2">
    <source>
        <dbReference type="ARBA" id="ARBA00022723"/>
    </source>
</evidence>
<dbReference type="OrthoDB" id="9773738at2"/>
<organism evidence="7 8">
    <name type="scientific">Allosphingosinicella indica</name>
    <dbReference type="NCBI Taxonomy" id="941907"/>
    <lineage>
        <taxon>Bacteria</taxon>
        <taxon>Pseudomonadati</taxon>
        <taxon>Pseudomonadota</taxon>
        <taxon>Alphaproteobacteria</taxon>
        <taxon>Sphingomonadales</taxon>
        <taxon>Sphingomonadaceae</taxon>
        <taxon>Allosphingosinicella</taxon>
    </lineage>
</organism>
<dbReference type="InterPro" id="IPR051013">
    <property type="entry name" value="MBL_superfamily_lactonases"/>
</dbReference>
<keyword evidence="2" id="KW-0479">Metal-binding</keyword>
<keyword evidence="5" id="KW-0732">Signal</keyword>
<dbReference type="PANTHER" id="PTHR42978:SF3">
    <property type="entry name" value="BLR3078 PROTEIN"/>
    <property type="match status" value="1"/>
</dbReference>
<dbReference type="InterPro" id="IPR001279">
    <property type="entry name" value="Metallo-B-lactamas"/>
</dbReference>
<dbReference type="Pfam" id="PF00753">
    <property type="entry name" value="Lactamase_B"/>
    <property type="match status" value="1"/>
</dbReference>
<evidence type="ECO:0000259" key="6">
    <source>
        <dbReference type="SMART" id="SM00849"/>
    </source>
</evidence>
<keyword evidence="4" id="KW-0862">Zinc</keyword>
<evidence type="ECO:0000313" key="7">
    <source>
        <dbReference type="EMBL" id="SMF74622.1"/>
    </source>
</evidence>
<evidence type="ECO:0000256" key="3">
    <source>
        <dbReference type="ARBA" id="ARBA00022801"/>
    </source>
</evidence>
<reference evidence="8" key="1">
    <citation type="submission" date="2017-04" db="EMBL/GenBank/DDBJ databases">
        <authorList>
            <person name="Varghese N."/>
            <person name="Submissions S."/>
        </authorList>
    </citation>
    <scope>NUCLEOTIDE SEQUENCE [LARGE SCALE GENOMIC DNA]</scope>
    <source>
        <strain evidence="8">Dd16</strain>
    </source>
</reference>
<name>A0A1X7GTT5_9SPHN</name>
<dbReference type="Proteomes" id="UP000192934">
    <property type="component" value="Chromosome I"/>
</dbReference>
<protein>
    <submittedName>
        <fullName evidence="7">Metallo-beta-lactamase superfamily protein</fullName>
    </submittedName>
</protein>
<evidence type="ECO:0000256" key="4">
    <source>
        <dbReference type="ARBA" id="ARBA00022833"/>
    </source>
</evidence>
<evidence type="ECO:0000256" key="5">
    <source>
        <dbReference type="SAM" id="SignalP"/>
    </source>
</evidence>
<proteinExistence type="inferred from homology"/>
<dbReference type="GO" id="GO:0016787">
    <property type="term" value="F:hydrolase activity"/>
    <property type="evidence" value="ECO:0007669"/>
    <property type="project" value="UniProtKB-KW"/>
</dbReference>
<dbReference type="STRING" id="941907.SAMN06295910_2265"/>
<keyword evidence="3" id="KW-0378">Hydrolase</keyword>
<dbReference type="Gene3D" id="3.60.15.10">
    <property type="entry name" value="Ribonuclease Z/Hydroxyacylglutathione hydrolase-like"/>
    <property type="match status" value="1"/>
</dbReference>